<evidence type="ECO:0000259" key="1">
    <source>
        <dbReference type="PROSITE" id="PS50126"/>
    </source>
</evidence>
<reference evidence="2" key="1">
    <citation type="journal article" date="2020" name="mSystems">
        <title>Genome- and Community-Level Interaction Insights into Carbon Utilization and Element Cycling Functions of Hydrothermarchaeota in Hydrothermal Sediment.</title>
        <authorList>
            <person name="Zhou Z."/>
            <person name="Liu Y."/>
            <person name="Xu W."/>
            <person name="Pan J."/>
            <person name="Luo Z.H."/>
            <person name="Li M."/>
        </authorList>
    </citation>
    <scope>NUCLEOTIDE SEQUENCE [LARGE SCALE GENOMIC DNA]</scope>
    <source>
        <strain evidence="2">HyVt-485</strain>
    </source>
</reference>
<dbReference type="Proteomes" id="UP000885830">
    <property type="component" value="Unassembled WGS sequence"/>
</dbReference>
<dbReference type="EMBL" id="DRMJ01000290">
    <property type="protein sequence ID" value="HHL43091.1"/>
    <property type="molecule type" value="Genomic_DNA"/>
</dbReference>
<name>A0A7C5M171_9PROT</name>
<dbReference type="AlphaFoldDB" id="A0A7C5M171"/>
<evidence type="ECO:0000313" key="2">
    <source>
        <dbReference type="EMBL" id="HHL43091.1"/>
    </source>
</evidence>
<dbReference type="Pfam" id="PF00575">
    <property type="entry name" value="S1"/>
    <property type="match status" value="1"/>
</dbReference>
<comment type="caution">
    <text evidence="2">The sequence shown here is derived from an EMBL/GenBank/DDBJ whole genome shotgun (WGS) entry which is preliminary data.</text>
</comment>
<dbReference type="GO" id="GO:0003676">
    <property type="term" value="F:nucleic acid binding"/>
    <property type="evidence" value="ECO:0007669"/>
    <property type="project" value="InterPro"/>
</dbReference>
<accession>A0A7C5M171</accession>
<feature type="non-terminal residue" evidence="2">
    <location>
        <position position="93"/>
    </location>
</feature>
<dbReference type="PROSITE" id="PS50126">
    <property type="entry name" value="S1"/>
    <property type="match status" value="1"/>
</dbReference>
<feature type="domain" description="S1 motif" evidence="1">
    <location>
        <begin position="32"/>
        <end position="93"/>
    </location>
</feature>
<dbReference type="Gene3D" id="2.40.50.140">
    <property type="entry name" value="Nucleic acid-binding proteins"/>
    <property type="match status" value="1"/>
</dbReference>
<dbReference type="InterPro" id="IPR035104">
    <property type="entry name" value="Ribosomal_protein_S1-like"/>
</dbReference>
<gene>
    <name evidence="2" type="ORF">ENJ42_05695</name>
</gene>
<protein>
    <submittedName>
        <fullName evidence="2">S1 RNA-binding domain-containing protein</fullName>
    </submittedName>
</protein>
<sequence length="93" mass="10076">MSTAQNDTLNPTTDDFASMLEASLETHSMSEGSVIVGTITAIEKDIVIVDVGLKTEGRIPMREFYTPGQKDGVKVGDEVEIYLERIENALGDA</sequence>
<dbReference type="SUPFAM" id="SSF50249">
    <property type="entry name" value="Nucleic acid-binding proteins"/>
    <property type="match status" value="1"/>
</dbReference>
<dbReference type="InterPro" id="IPR003029">
    <property type="entry name" value="S1_domain"/>
</dbReference>
<proteinExistence type="predicted"/>
<organism evidence="2">
    <name type="scientific">Hellea balneolensis</name>
    <dbReference type="NCBI Taxonomy" id="287478"/>
    <lineage>
        <taxon>Bacteria</taxon>
        <taxon>Pseudomonadati</taxon>
        <taxon>Pseudomonadota</taxon>
        <taxon>Alphaproteobacteria</taxon>
        <taxon>Maricaulales</taxon>
        <taxon>Robiginitomaculaceae</taxon>
        <taxon>Hellea</taxon>
    </lineage>
</organism>
<dbReference type="PRINTS" id="PR00681">
    <property type="entry name" value="RIBOSOMALS1"/>
</dbReference>
<dbReference type="InterPro" id="IPR012340">
    <property type="entry name" value="NA-bd_OB-fold"/>
</dbReference>
<dbReference type="CDD" id="cd05687">
    <property type="entry name" value="S1_RPS1_repeat_ec1_hs1"/>
    <property type="match status" value="1"/>
</dbReference>